<dbReference type="RefSeq" id="WP_020893918.1">
    <property type="nucleotide sequence ID" value="NZ_BJYV01000024.1"/>
</dbReference>
<evidence type="ECO:0000313" key="1">
    <source>
        <dbReference type="EMBL" id="GEO23491.1"/>
    </source>
</evidence>
<dbReference type="InterPro" id="IPR025412">
    <property type="entry name" value="DUF4304"/>
</dbReference>
<evidence type="ECO:0000313" key="2">
    <source>
        <dbReference type="Proteomes" id="UP000321301"/>
    </source>
</evidence>
<accession>A0A512CH00</accession>
<protein>
    <recommendedName>
        <fullName evidence="3">DUF4304 domain-containing protein</fullName>
    </recommendedName>
</protein>
<comment type="caution">
    <text evidence="1">The sequence shown here is derived from an EMBL/GenBank/DDBJ whole genome shotgun (WGS) entry which is preliminary data.</text>
</comment>
<sequence length="150" mass="17850">MDRKEKRQKIDQAIRDITIPFLREKGFKGSLPHFRRQNKDGINLLTFQHSLYDTKLVVEIANCPPEGITTHWGKEISKNKVTAHDMGHRLRLGSEKHDTDYWFDYGKKSILTDVYKKLATEIIELWDEAETWWKKDPFEQKQEIKTLHKN</sequence>
<reference evidence="1 2" key="1">
    <citation type="submission" date="2019-07" db="EMBL/GenBank/DDBJ databases">
        <title>Whole genome shotgun sequence of Cyclobacterium qasimii NBRC 106168.</title>
        <authorList>
            <person name="Hosoyama A."/>
            <person name="Uohara A."/>
            <person name="Ohji S."/>
            <person name="Ichikawa N."/>
        </authorList>
    </citation>
    <scope>NUCLEOTIDE SEQUENCE [LARGE SCALE GENOMIC DNA]</scope>
    <source>
        <strain evidence="1 2">NBRC 106168</strain>
    </source>
</reference>
<dbReference type="Pfam" id="PF14137">
    <property type="entry name" value="DUF4304"/>
    <property type="match status" value="1"/>
</dbReference>
<dbReference type="AlphaFoldDB" id="A0A512CH00"/>
<keyword evidence="2" id="KW-1185">Reference proteome</keyword>
<organism evidence="1 2">
    <name type="scientific">Cyclobacterium qasimii</name>
    <dbReference type="NCBI Taxonomy" id="1350429"/>
    <lineage>
        <taxon>Bacteria</taxon>
        <taxon>Pseudomonadati</taxon>
        <taxon>Bacteroidota</taxon>
        <taxon>Cytophagia</taxon>
        <taxon>Cytophagales</taxon>
        <taxon>Cyclobacteriaceae</taxon>
        <taxon>Cyclobacterium</taxon>
    </lineage>
</organism>
<name>A0A512CH00_9BACT</name>
<gene>
    <name evidence="1" type="ORF">CQA01_40250</name>
</gene>
<dbReference type="Proteomes" id="UP000321301">
    <property type="component" value="Unassembled WGS sequence"/>
</dbReference>
<dbReference type="EMBL" id="BJYV01000024">
    <property type="protein sequence ID" value="GEO23491.1"/>
    <property type="molecule type" value="Genomic_DNA"/>
</dbReference>
<evidence type="ECO:0008006" key="3">
    <source>
        <dbReference type="Google" id="ProtNLM"/>
    </source>
</evidence>
<proteinExistence type="predicted"/>